<dbReference type="InterPro" id="IPR019734">
    <property type="entry name" value="TPR_rpt"/>
</dbReference>
<dbReference type="SUPFAM" id="SSF48452">
    <property type="entry name" value="TPR-like"/>
    <property type="match status" value="1"/>
</dbReference>
<feature type="signal peptide" evidence="2">
    <location>
        <begin position="1"/>
        <end position="27"/>
    </location>
</feature>
<accession>A0ABU3Q2K9</accession>
<evidence type="ECO:0000313" key="4">
    <source>
        <dbReference type="Proteomes" id="UP001259572"/>
    </source>
</evidence>
<dbReference type="SMART" id="SM00028">
    <property type="entry name" value="TPR"/>
    <property type="match status" value="3"/>
</dbReference>
<dbReference type="EMBL" id="JAVUPU010000001">
    <property type="protein sequence ID" value="MDT9597637.1"/>
    <property type="molecule type" value="Genomic_DNA"/>
</dbReference>
<reference evidence="3 4" key="1">
    <citation type="submission" date="2023-05" db="EMBL/GenBank/DDBJ databases">
        <authorList>
            <person name="Guo Y."/>
        </authorList>
    </citation>
    <scope>NUCLEOTIDE SEQUENCE [LARGE SCALE GENOMIC DNA]</scope>
    <source>
        <strain evidence="3 4">GR2756</strain>
    </source>
</reference>
<name>A0ABU3Q2K9_9SPHN</name>
<evidence type="ECO:0000256" key="1">
    <source>
        <dbReference type="PROSITE-ProRule" id="PRU00339"/>
    </source>
</evidence>
<sequence>MRSVSSLALGVALVLGASLATTQPAAAAKKDEQQPQMQFSKEERNALAPLQAAVNAKDWAAFTAALPAAQSATTSANAKFAIARWQLDMGIATNNVQVQSQAIDGLIASGAVQATGLPALYQNQGALAVQAGNNQKAEAAYAKLIELQPTNTDGMIELAKVKTNLKKPQEAIALIDRAIEAQRGAGQTVPESWYKYALKQAFDNKLAPQSLKLSRDLVAAYPSTENWRDSLLIYREVSSLDKDTNLDLLRLMRASKALSGERDWFSLAETLQMGGLPGEAKAVLDEGAALKMIDLNKSVFKDLHAKATRGIAEDRPTLAGLKTKAMAAPTGALALSTANAYFAYGDYAEAVALYKAAIGKGSIDTNLANSRLGMALALAGNKAEAETAFKAVTGPRATLASYWMAWLARS</sequence>
<dbReference type="Proteomes" id="UP001259572">
    <property type="component" value="Unassembled WGS sequence"/>
</dbReference>
<dbReference type="Pfam" id="PF14559">
    <property type="entry name" value="TPR_19"/>
    <property type="match status" value="1"/>
</dbReference>
<evidence type="ECO:0000313" key="3">
    <source>
        <dbReference type="EMBL" id="MDT9597637.1"/>
    </source>
</evidence>
<keyword evidence="4" id="KW-1185">Reference proteome</keyword>
<dbReference type="PROSITE" id="PS50005">
    <property type="entry name" value="TPR"/>
    <property type="match status" value="1"/>
</dbReference>
<comment type="caution">
    <text evidence="3">The sequence shown here is derived from an EMBL/GenBank/DDBJ whole genome shotgun (WGS) entry which is preliminary data.</text>
</comment>
<protein>
    <submittedName>
        <fullName evidence="3">Tetratricopeptide repeat protein</fullName>
    </submittedName>
</protein>
<feature type="chain" id="PRO_5046274912" evidence="2">
    <location>
        <begin position="28"/>
        <end position="410"/>
    </location>
</feature>
<keyword evidence="1" id="KW-0802">TPR repeat</keyword>
<dbReference type="InterPro" id="IPR011990">
    <property type="entry name" value="TPR-like_helical_dom_sf"/>
</dbReference>
<proteinExistence type="predicted"/>
<organism evidence="3 4">
    <name type="scientific">Sphingosinicella rhizophila</name>
    <dbReference type="NCBI Taxonomy" id="3050082"/>
    <lineage>
        <taxon>Bacteria</taxon>
        <taxon>Pseudomonadati</taxon>
        <taxon>Pseudomonadota</taxon>
        <taxon>Alphaproteobacteria</taxon>
        <taxon>Sphingomonadales</taxon>
        <taxon>Sphingosinicellaceae</taxon>
        <taxon>Sphingosinicella</taxon>
    </lineage>
</organism>
<evidence type="ECO:0000256" key="2">
    <source>
        <dbReference type="SAM" id="SignalP"/>
    </source>
</evidence>
<gene>
    <name evidence="3" type="ORF">RQX22_01565</name>
</gene>
<dbReference type="RefSeq" id="WP_315723016.1">
    <property type="nucleotide sequence ID" value="NZ_JAVUPU010000001.1"/>
</dbReference>
<dbReference type="Gene3D" id="1.25.40.10">
    <property type="entry name" value="Tetratricopeptide repeat domain"/>
    <property type="match status" value="2"/>
</dbReference>
<dbReference type="Pfam" id="PF13432">
    <property type="entry name" value="TPR_16"/>
    <property type="match status" value="1"/>
</dbReference>
<keyword evidence="2" id="KW-0732">Signal</keyword>
<feature type="repeat" description="TPR" evidence="1">
    <location>
        <begin position="118"/>
        <end position="151"/>
    </location>
</feature>